<organism evidence="2 3">
    <name type="scientific">Xanthomonas oryzae pv. oryzae (strain KACC10331 / KXO85)</name>
    <dbReference type="NCBI Taxonomy" id="291331"/>
    <lineage>
        <taxon>Bacteria</taxon>
        <taxon>Pseudomonadati</taxon>
        <taxon>Pseudomonadota</taxon>
        <taxon>Gammaproteobacteria</taxon>
        <taxon>Lysobacterales</taxon>
        <taxon>Lysobacteraceae</taxon>
        <taxon>Xanthomonas</taxon>
    </lineage>
</organism>
<evidence type="ECO:0000313" key="3">
    <source>
        <dbReference type="Proteomes" id="UP000006735"/>
    </source>
</evidence>
<sequence length="458" mass="49926">MRDVKRNGITDAGKIDRVAMVGDTMWVAGTTPGLRAATDISQQPAPVHDTLQRAQALNQQREKHVAMDAQQRQQDQDGAGARGASAMVQPVRHGGRRRSLQPAPAGGSALTWVKSKSLSRSHHARAISQDRTVRQQHAEGRRPPHAVFRAMWQSAGQAGGDAAWRPGRRLQRQDATLPRPGQVPHRVIRSARFRPLHAACRSGRQHHLGSGGRYRTAAHTSGHRPLAGVRWQLGFHIGARLRADPSATGHRVGAARHFPAASFRAGMVLSARRQPSLSGCVGALHQRDSAGGTCRSDVCVPSPPHQRRRGHASGGSQGLERVGRRHQLSARGRGLCHRARGRAFRSGVRAHREPLLRQRRFLRGRRPVAARRASHCRHSRRDRARPLRCGVPAAKRLGSAQGMAQSAAADQPGLGAFGLRAGECGCLGTCNRWVCVSDCVRVGRVRFGRRARSTRGMR</sequence>
<dbReference type="AlphaFoldDB" id="Q5GWM6"/>
<dbReference type="HOGENOM" id="CLU_597097_0_0_6"/>
<protein>
    <submittedName>
        <fullName evidence="2">Uncharacterized protein</fullName>
    </submittedName>
</protein>
<dbReference type="Proteomes" id="UP000006735">
    <property type="component" value="Chromosome"/>
</dbReference>
<feature type="compositionally biased region" description="Basic and acidic residues" evidence="1">
    <location>
        <begin position="131"/>
        <end position="142"/>
    </location>
</feature>
<dbReference type="EMBL" id="AE013598">
    <property type="protein sequence ID" value="AAW76895.1"/>
    <property type="molecule type" value="Genomic_DNA"/>
</dbReference>
<evidence type="ECO:0000313" key="2">
    <source>
        <dbReference type="EMBL" id="AAW76895.1"/>
    </source>
</evidence>
<feature type="region of interest" description="Disordered" evidence="1">
    <location>
        <begin position="300"/>
        <end position="322"/>
    </location>
</feature>
<feature type="region of interest" description="Disordered" evidence="1">
    <location>
        <begin position="114"/>
        <end position="143"/>
    </location>
</feature>
<gene>
    <name evidence="2" type="ordered locus">XOO3641</name>
</gene>
<keyword evidence="3" id="KW-1185">Reference proteome</keyword>
<evidence type="ECO:0000256" key="1">
    <source>
        <dbReference type="SAM" id="MobiDB-lite"/>
    </source>
</evidence>
<dbReference type="KEGG" id="xoo:XOO3641"/>
<accession>Q5GWM6</accession>
<proteinExistence type="predicted"/>
<name>Q5GWM6_XANOR</name>
<reference evidence="2 3" key="1">
    <citation type="journal article" date="2005" name="Nucleic Acids Res.">
        <title>The genome sequence of Xanthomonas oryzae pathovar oryzae KACC10331, the bacterial blight pathogen of rice.</title>
        <authorList>
            <person name="Lee B.M."/>
            <person name="Park Y.J."/>
            <person name="Park D.S."/>
            <person name="Kang H.W."/>
            <person name="Kim J.G."/>
            <person name="Song E.S."/>
            <person name="Park I.C."/>
            <person name="Yoon U.H."/>
            <person name="Hahn J.H."/>
            <person name="Koo B.S."/>
            <person name="Lee G.B."/>
            <person name="Kim H."/>
            <person name="Park H.S."/>
            <person name="Yoon K.O."/>
            <person name="Kim J.H."/>
            <person name="Jung C.H."/>
            <person name="Koh N.H."/>
            <person name="Seo J.S."/>
            <person name="Go S.J."/>
        </authorList>
    </citation>
    <scope>NUCLEOTIDE SEQUENCE [LARGE SCALE GENOMIC DNA]</scope>
    <source>
        <strain evidence="3">KACC10331 / KXO85</strain>
    </source>
</reference>